<dbReference type="GO" id="GO:0016020">
    <property type="term" value="C:membrane"/>
    <property type="evidence" value="ECO:0007669"/>
    <property type="project" value="InterPro"/>
</dbReference>
<keyword evidence="5" id="KW-0547">Nucleotide-binding</keyword>
<dbReference type="GO" id="GO:0046983">
    <property type="term" value="F:protein dimerization activity"/>
    <property type="evidence" value="ECO:0007669"/>
    <property type="project" value="InterPro"/>
</dbReference>
<dbReference type="AlphaFoldDB" id="A0A366LRL3"/>
<feature type="domain" description="Histidine kinase/HSP90-like ATPase" evidence="11">
    <location>
        <begin position="245"/>
        <end position="340"/>
    </location>
</feature>
<keyword evidence="10" id="KW-0812">Transmembrane</keyword>
<evidence type="ECO:0000256" key="4">
    <source>
        <dbReference type="ARBA" id="ARBA00022679"/>
    </source>
</evidence>
<dbReference type="OrthoDB" id="227596at2"/>
<reference evidence="12 13" key="1">
    <citation type="submission" date="2018-06" db="EMBL/GenBank/DDBJ databases">
        <title>Sphaerisporangium craniellae sp. nov., isolated from a marine sponge in the South China Sea.</title>
        <authorList>
            <person name="Li L."/>
        </authorList>
    </citation>
    <scope>NUCLEOTIDE SEQUENCE [LARGE SCALE GENOMIC DNA]</scope>
    <source>
        <strain evidence="12 13">LHW63015</strain>
    </source>
</reference>
<protein>
    <recommendedName>
        <fullName evidence="2">histidine kinase</fullName>
        <ecNumber evidence="2">2.7.13.3</ecNumber>
    </recommendedName>
</protein>
<keyword evidence="10" id="KW-1133">Transmembrane helix</keyword>
<evidence type="ECO:0000256" key="1">
    <source>
        <dbReference type="ARBA" id="ARBA00000085"/>
    </source>
</evidence>
<evidence type="ECO:0000256" key="7">
    <source>
        <dbReference type="ARBA" id="ARBA00022840"/>
    </source>
</evidence>
<evidence type="ECO:0000256" key="2">
    <source>
        <dbReference type="ARBA" id="ARBA00012438"/>
    </source>
</evidence>
<keyword evidence="8" id="KW-0902">Two-component regulatory system</keyword>
<evidence type="ECO:0000256" key="5">
    <source>
        <dbReference type="ARBA" id="ARBA00022741"/>
    </source>
</evidence>
<dbReference type="PANTHER" id="PTHR24421:SF10">
    <property type="entry name" value="NITRATE_NITRITE SENSOR PROTEIN NARQ"/>
    <property type="match status" value="1"/>
</dbReference>
<dbReference type="Pfam" id="PF07730">
    <property type="entry name" value="HisKA_3"/>
    <property type="match status" value="1"/>
</dbReference>
<dbReference type="InterPro" id="IPR003594">
    <property type="entry name" value="HATPase_dom"/>
</dbReference>
<dbReference type="EMBL" id="QMEY01000020">
    <property type="protein sequence ID" value="RBQ15944.1"/>
    <property type="molecule type" value="Genomic_DNA"/>
</dbReference>
<keyword evidence="10" id="KW-0472">Membrane</keyword>
<dbReference type="SMART" id="SM00387">
    <property type="entry name" value="HATPase_c"/>
    <property type="match status" value="1"/>
</dbReference>
<feature type="transmembrane region" description="Helical" evidence="10">
    <location>
        <begin position="67"/>
        <end position="85"/>
    </location>
</feature>
<keyword evidence="6 12" id="KW-0418">Kinase</keyword>
<evidence type="ECO:0000256" key="10">
    <source>
        <dbReference type="SAM" id="Phobius"/>
    </source>
</evidence>
<evidence type="ECO:0000313" key="12">
    <source>
        <dbReference type="EMBL" id="RBQ15944.1"/>
    </source>
</evidence>
<dbReference type="GO" id="GO:0000155">
    <property type="term" value="F:phosphorelay sensor kinase activity"/>
    <property type="evidence" value="ECO:0007669"/>
    <property type="project" value="InterPro"/>
</dbReference>
<dbReference type="InterPro" id="IPR011712">
    <property type="entry name" value="Sig_transdc_His_kin_sub3_dim/P"/>
</dbReference>
<dbReference type="InterPro" id="IPR036890">
    <property type="entry name" value="HATPase_C_sf"/>
</dbReference>
<evidence type="ECO:0000259" key="11">
    <source>
        <dbReference type="SMART" id="SM00387"/>
    </source>
</evidence>
<organism evidence="12 13">
    <name type="scientific">Spongiactinospora rosea</name>
    <dbReference type="NCBI Taxonomy" id="2248750"/>
    <lineage>
        <taxon>Bacteria</taxon>
        <taxon>Bacillati</taxon>
        <taxon>Actinomycetota</taxon>
        <taxon>Actinomycetes</taxon>
        <taxon>Streptosporangiales</taxon>
        <taxon>Streptosporangiaceae</taxon>
        <taxon>Spongiactinospora</taxon>
    </lineage>
</organism>
<keyword evidence="13" id="KW-1185">Reference proteome</keyword>
<dbReference type="Gene3D" id="3.30.565.10">
    <property type="entry name" value="Histidine kinase-like ATPase, C-terminal domain"/>
    <property type="match status" value="1"/>
</dbReference>
<comment type="catalytic activity">
    <reaction evidence="1">
        <text>ATP + protein L-histidine = ADP + protein N-phospho-L-histidine.</text>
        <dbReference type="EC" id="2.7.13.3"/>
    </reaction>
</comment>
<evidence type="ECO:0000256" key="3">
    <source>
        <dbReference type="ARBA" id="ARBA00022553"/>
    </source>
</evidence>
<keyword evidence="3" id="KW-0597">Phosphoprotein</keyword>
<evidence type="ECO:0000256" key="9">
    <source>
        <dbReference type="SAM" id="MobiDB-lite"/>
    </source>
</evidence>
<dbReference type="SUPFAM" id="SSF55874">
    <property type="entry name" value="ATPase domain of HSP90 chaperone/DNA topoisomerase II/histidine kinase"/>
    <property type="match status" value="1"/>
</dbReference>
<name>A0A366LRL3_9ACTN</name>
<dbReference type="InterPro" id="IPR050482">
    <property type="entry name" value="Sensor_HK_TwoCompSys"/>
</dbReference>
<comment type="caution">
    <text evidence="12">The sequence shown here is derived from an EMBL/GenBank/DDBJ whole genome shotgun (WGS) entry which is preliminary data.</text>
</comment>
<proteinExistence type="predicted"/>
<evidence type="ECO:0000313" key="13">
    <source>
        <dbReference type="Proteomes" id="UP000253303"/>
    </source>
</evidence>
<keyword evidence="4" id="KW-0808">Transferase</keyword>
<dbReference type="CDD" id="cd16917">
    <property type="entry name" value="HATPase_UhpB-NarQ-NarX-like"/>
    <property type="match status" value="1"/>
</dbReference>
<dbReference type="PANTHER" id="PTHR24421">
    <property type="entry name" value="NITRATE/NITRITE SENSOR PROTEIN NARX-RELATED"/>
    <property type="match status" value="1"/>
</dbReference>
<sequence>MAGKVAAAGVILAVWLPVAVRRLWPWPVLGVVLAAAAAGALLRVGETYLASALALYTVAALESRRRAVTGLVATLAVMVLHGAGWPTWQEAVLPVAFAWLLAGFSWTLGVAVREQRARAALTARRAVAEERLRIARDLHDSVAHSMSLITTRAAIANHLAESRPDEARRALTLIEETGHNALTEMRHMLGVLRVGPAETDVPGERGPGGVPAPGLGTIADLLAAARAAGVEVEARLDEELQVADGVGMAVYRIVQESLTNVVKHAGPVRCRVEVAPGGPGEVVVTVADEGGSGPPAGGPGGGGHGLAGMRERAALYGGTLSAGPRPGGGFLVEARLPAWPADEPPPPAPDAANDPG</sequence>
<dbReference type="Proteomes" id="UP000253303">
    <property type="component" value="Unassembled WGS sequence"/>
</dbReference>
<keyword evidence="7" id="KW-0067">ATP-binding</keyword>
<feature type="transmembrane region" description="Helical" evidence="10">
    <location>
        <begin position="91"/>
        <end position="112"/>
    </location>
</feature>
<feature type="transmembrane region" description="Helical" evidence="10">
    <location>
        <begin position="31"/>
        <end position="55"/>
    </location>
</feature>
<dbReference type="EC" id="2.7.13.3" evidence="2"/>
<gene>
    <name evidence="12" type="ORF">DP939_33025</name>
</gene>
<accession>A0A366LRL3</accession>
<evidence type="ECO:0000256" key="8">
    <source>
        <dbReference type="ARBA" id="ARBA00023012"/>
    </source>
</evidence>
<feature type="region of interest" description="Disordered" evidence="9">
    <location>
        <begin position="318"/>
        <end position="356"/>
    </location>
</feature>
<evidence type="ECO:0000256" key="6">
    <source>
        <dbReference type="ARBA" id="ARBA00022777"/>
    </source>
</evidence>
<dbReference type="Gene3D" id="1.20.5.1930">
    <property type="match status" value="1"/>
</dbReference>
<dbReference type="InterPro" id="IPR055558">
    <property type="entry name" value="DUF7134"/>
</dbReference>
<dbReference type="GO" id="GO:0005524">
    <property type="term" value="F:ATP binding"/>
    <property type="evidence" value="ECO:0007669"/>
    <property type="project" value="UniProtKB-KW"/>
</dbReference>
<dbReference type="Pfam" id="PF23539">
    <property type="entry name" value="DUF7134"/>
    <property type="match status" value="1"/>
</dbReference>
<dbReference type="Pfam" id="PF02518">
    <property type="entry name" value="HATPase_c"/>
    <property type="match status" value="1"/>
</dbReference>